<dbReference type="PANTHER" id="PTHR43540:SF6">
    <property type="entry name" value="ISOCHORISMATASE-LIKE DOMAIN-CONTAINING PROTEIN"/>
    <property type="match status" value="1"/>
</dbReference>
<reference evidence="3 4" key="2">
    <citation type="journal article" date="2017" name="Genome Announc.">
        <title>Draft genome sequence of Aquitalea magnusonii strain H3, a plant growth-promoting bacterium of duckweed Lemna minor.</title>
        <authorList>
            <person name="Ishizawa H."/>
            <person name="Kuroda M."/>
            <person name="Ike M."/>
        </authorList>
    </citation>
    <scope>NUCLEOTIDE SEQUENCE [LARGE SCALE GENOMIC DNA]</scope>
    <source>
        <strain evidence="3 4">H3</strain>
    </source>
</reference>
<dbReference type="KEGG" id="amah:DLM_0949"/>
<dbReference type="EMBL" id="AP018823">
    <property type="protein sequence ID" value="BBF84589.1"/>
    <property type="molecule type" value="Genomic_DNA"/>
</dbReference>
<proteinExistence type="predicted"/>
<dbReference type="Gene3D" id="3.40.50.850">
    <property type="entry name" value="Isochorismatase-like"/>
    <property type="match status" value="1"/>
</dbReference>
<dbReference type="PANTHER" id="PTHR43540">
    <property type="entry name" value="PEROXYUREIDOACRYLATE/UREIDOACRYLATE AMIDOHYDROLASE-RELATED"/>
    <property type="match status" value="1"/>
</dbReference>
<organism evidence="3 4">
    <name type="scientific">Aquitalea magnusonii</name>
    <dbReference type="NCBI Taxonomy" id="332411"/>
    <lineage>
        <taxon>Bacteria</taxon>
        <taxon>Pseudomonadati</taxon>
        <taxon>Pseudomonadota</taxon>
        <taxon>Betaproteobacteria</taxon>
        <taxon>Neisseriales</taxon>
        <taxon>Chromobacteriaceae</taxon>
        <taxon>Aquitalea</taxon>
    </lineage>
</organism>
<accession>A0A3G9GD51</accession>
<dbReference type="STRING" id="332411.VI06_18835"/>
<dbReference type="Proteomes" id="UP000198290">
    <property type="component" value="Chromosome"/>
</dbReference>
<dbReference type="InterPro" id="IPR036380">
    <property type="entry name" value="Isochorismatase-like_sf"/>
</dbReference>
<reference evidence="4" key="3">
    <citation type="journal article" date="2017" name="Plant Physiol. Biochem.">
        <title>Differential oxidative and antioxidative response of duckweed Lemna minor toward plant growth promoting/inhibiting bacteria.</title>
        <authorList>
            <person name="Ishizawa H."/>
            <person name="Kuroda M."/>
            <person name="Morikawa M."/>
            <person name="Ike M."/>
        </authorList>
    </citation>
    <scope>NUCLEOTIDE SEQUENCE [LARGE SCALE GENOMIC DNA]</scope>
    <source>
        <strain evidence="4">H3</strain>
    </source>
</reference>
<keyword evidence="1 3" id="KW-0378">Hydrolase</keyword>
<keyword evidence="4" id="KW-1185">Reference proteome</keyword>
<protein>
    <submittedName>
        <fullName evidence="3">Probable hydrolase</fullName>
    </submittedName>
</protein>
<evidence type="ECO:0000313" key="3">
    <source>
        <dbReference type="EMBL" id="BBF84589.1"/>
    </source>
</evidence>
<dbReference type="RefSeq" id="WP_231960060.1">
    <property type="nucleotide sequence ID" value="NZ_AP018823.1"/>
</dbReference>
<evidence type="ECO:0000256" key="1">
    <source>
        <dbReference type="ARBA" id="ARBA00022801"/>
    </source>
</evidence>
<gene>
    <name evidence="3" type="ORF">DLM_0949</name>
</gene>
<evidence type="ECO:0000259" key="2">
    <source>
        <dbReference type="Pfam" id="PF00857"/>
    </source>
</evidence>
<reference evidence="4" key="1">
    <citation type="journal article" date="2017" name="Biotechnol. Biofuels">
        <title>Evaluation of environmental bacterial communities as a factor affecting the growth of duckweed Lemna minor.</title>
        <authorList>
            <person name="Ishizawa H."/>
            <person name="Kuroda M."/>
            <person name="Morikawa M."/>
            <person name="Ike M."/>
        </authorList>
    </citation>
    <scope>NUCLEOTIDE SEQUENCE [LARGE SCALE GENOMIC DNA]</scope>
    <source>
        <strain evidence="4">H3</strain>
    </source>
</reference>
<feature type="domain" description="Isochorismatase-like" evidence="2">
    <location>
        <begin position="4"/>
        <end position="141"/>
    </location>
</feature>
<dbReference type="GO" id="GO:0016787">
    <property type="term" value="F:hydrolase activity"/>
    <property type="evidence" value="ECO:0007669"/>
    <property type="project" value="UniProtKB-KW"/>
</dbReference>
<dbReference type="Pfam" id="PF00857">
    <property type="entry name" value="Isochorismatase"/>
    <property type="match status" value="1"/>
</dbReference>
<dbReference type="SUPFAM" id="SSF52499">
    <property type="entry name" value="Isochorismatase-like hydrolases"/>
    <property type="match status" value="1"/>
</dbReference>
<evidence type="ECO:0000313" key="4">
    <source>
        <dbReference type="Proteomes" id="UP000198290"/>
    </source>
</evidence>
<dbReference type="InterPro" id="IPR000868">
    <property type="entry name" value="Isochorismatase-like_dom"/>
</dbReference>
<dbReference type="InterPro" id="IPR050272">
    <property type="entry name" value="Isochorismatase-like_hydrls"/>
</dbReference>
<sequence length="181" mass="19806">MDKAALLVIDVQDSFLQRDYWDETALPPFRQHVLALIAGARAAGIPVVYVLHEDGDGPFAAASGFVRPMAWLPANPDAIFIKHVHNAMLDSGLQPWLAQRGIGKLLVSGIRTEQCCETTTRVASDLGFAVDFVSEATMTFAMRHPLSGKLYSAEEIREKTELVLAGRFADIVTVEQALARL</sequence>
<dbReference type="AlphaFoldDB" id="A0A3G9GD51"/>
<name>A0A3G9GD51_9NEIS</name>